<dbReference type="AlphaFoldDB" id="A0A8J7QMU8"/>
<evidence type="ECO:0000256" key="4">
    <source>
        <dbReference type="ARBA" id="ARBA00022692"/>
    </source>
</evidence>
<dbReference type="EMBL" id="JAFREP010000023">
    <property type="protein sequence ID" value="MBO1321308.1"/>
    <property type="molecule type" value="Genomic_DNA"/>
</dbReference>
<evidence type="ECO:0000256" key="3">
    <source>
        <dbReference type="ARBA" id="ARBA00022452"/>
    </source>
</evidence>
<evidence type="ECO:0000256" key="8">
    <source>
        <dbReference type="SAM" id="SignalP"/>
    </source>
</evidence>
<keyword evidence="5 8" id="KW-0732">Signal</keyword>
<dbReference type="RefSeq" id="WP_207861282.1">
    <property type="nucleotide sequence ID" value="NZ_JAFREP010000023.1"/>
</dbReference>
<reference evidence="9" key="1">
    <citation type="submission" date="2021-03" db="EMBL/GenBank/DDBJ databases">
        <authorList>
            <person name="Wang G."/>
        </authorList>
    </citation>
    <scope>NUCLEOTIDE SEQUENCE</scope>
    <source>
        <strain evidence="9">KCTC 12899</strain>
    </source>
</reference>
<dbReference type="Proteomes" id="UP000664417">
    <property type="component" value="Unassembled WGS sequence"/>
</dbReference>
<evidence type="ECO:0000313" key="9">
    <source>
        <dbReference type="EMBL" id="MBO1321308.1"/>
    </source>
</evidence>
<sequence>MNRLLVCLLLLATGTLCFAQHNNRSARDLQFRFGNPGARSQGFGGAFIGLADDATAPVANPAGMLRTAKRSLAFELNYERQDNEIPFFGGTIQQQNIFEFDFNFTESEAPENTFQVPYVAMVFPKNNLRYGFFMHQQANLQRSYRTEPITICHLNADFYPNCDQDDNPLQFNPSTDILDIEMLNVGASFAFGIGDRFSMGVSVFFSQMDYQADSIIEFRQILNTVQVQKLARGEDEDFGGIIGFLWRPAEELSLGVTYKSQPEFEYTATLTKDQPLPRVPDDFTQIGLFKVPDSLGIGISFAPLDNITVNVDANRVYYSEITDELIDFSGVRVEDLLVTQSMKDVTEIHVGMEYVFLNLAYPLSLRLGYWLDPYHAATNNIEDSQILEGDVDRPSVRDVFFLNAFEDDNNHYSLGLGWSFGTNLQFDAAVEVADSSRAATVSGIYRF</sequence>
<keyword evidence="10" id="KW-1185">Reference proteome</keyword>
<keyword evidence="6" id="KW-0472">Membrane</keyword>
<feature type="signal peptide" evidence="8">
    <location>
        <begin position="1"/>
        <end position="19"/>
    </location>
</feature>
<evidence type="ECO:0000256" key="7">
    <source>
        <dbReference type="ARBA" id="ARBA00023237"/>
    </source>
</evidence>
<dbReference type="Gene3D" id="2.40.160.60">
    <property type="entry name" value="Outer membrane protein transport protein (OMPP1/FadL/TodX)"/>
    <property type="match status" value="1"/>
</dbReference>
<feature type="chain" id="PRO_5035192417" evidence="8">
    <location>
        <begin position="20"/>
        <end position="447"/>
    </location>
</feature>
<keyword evidence="7" id="KW-0998">Cell outer membrane</keyword>
<protein>
    <submittedName>
        <fullName evidence="9">Outer membrane protein transport protein</fullName>
    </submittedName>
</protein>
<name>A0A8J7QMU8_9BACT</name>
<dbReference type="Pfam" id="PF03349">
    <property type="entry name" value="Toluene_X"/>
    <property type="match status" value="1"/>
</dbReference>
<dbReference type="PANTHER" id="PTHR35093:SF8">
    <property type="entry name" value="OUTER MEMBRANE PROTEIN NMB0088-RELATED"/>
    <property type="match status" value="1"/>
</dbReference>
<dbReference type="GO" id="GO:0015483">
    <property type="term" value="F:long-chain fatty acid transporting porin activity"/>
    <property type="evidence" value="ECO:0007669"/>
    <property type="project" value="TreeGrafter"/>
</dbReference>
<evidence type="ECO:0000256" key="1">
    <source>
        <dbReference type="ARBA" id="ARBA00004571"/>
    </source>
</evidence>
<comment type="subcellular location">
    <subcellularLocation>
        <location evidence="1">Cell outer membrane</location>
        <topology evidence="1">Multi-pass membrane protein</topology>
    </subcellularLocation>
</comment>
<evidence type="ECO:0000256" key="6">
    <source>
        <dbReference type="ARBA" id="ARBA00023136"/>
    </source>
</evidence>
<evidence type="ECO:0000313" key="10">
    <source>
        <dbReference type="Proteomes" id="UP000664417"/>
    </source>
</evidence>
<comment type="similarity">
    <text evidence="2">Belongs to the OmpP1/FadL family.</text>
</comment>
<comment type="caution">
    <text evidence="9">The sequence shown here is derived from an EMBL/GenBank/DDBJ whole genome shotgun (WGS) entry which is preliminary data.</text>
</comment>
<dbReference type="GO" id="GO:0009279">
    <property type="term" value="C:cell outer membrane"/>
    <property type="evidence" value="ECO:0007669"/>
    <property type="project" value="UniProtKB-SubCell"/>
</dbReference>
<dbReference type="SUPFAM" id="SSF56935">
    <property type="entry name" value="Porins"/>
    <property type="match status" value="1"/>
</dbReference>
<proteinExistence type="inferred from homology"/>
<keyword evidence="3" id="KW-1134">Transmembrane beta strand</keyword>
<dbReference type="PANTHER" id="PTHR35093">
    <property type="entry name" value="OUTER MEMBRANE PROTEIN NMB0088-RELATED"/>
    <property type="match status" value="1"/>
</dbReference>
<gene>
    <name evidence="9" type="ORF">J3U88_22700</name>
</gene>
<keyword evidence="4" id="KW-0812">Transmembrane</keyword>
<organism evidence="9 10">
    <name type="scientific">Acanthopleuribacter pedis</name>
    <dbReference type="NCBI Taxonomy" id="442870"/>
    <lineage>
        <taxon>Bacteria</taxon>
        <taxon>Pseudomonadati</taxon>
        <taxon>Acidobacteriota</taxon>
        <taxon>Holophagae</taxon>
        <taxon>Acanthopleuribacterales</taxon>
        <taxon>Acanthopleuribacteraceae</taxon>
        <taxon>Acanthopleuribacter</taxon>
    </lineage>
</organism>
<accession>A0A8J7QMU8</accession>
<dbReference type="InterPro" id="IPR005017">
    <property type="entry name" value="OMPP1/FadL/TodX"/>
</dbReference>
<evidence type="ECO:0000256" key="5">
    <source>
        <dbReference type="ARBA" id="ARBA00022729"/>
    </source>
</evidence>
<evidence type="ECO:0000256" key="2">
    <source>
        <dbReference type="ARBA" id="ARBA00008163"/>
    </source>
</evidence>